<dbReference type="EMBL" id="JADNYJ010000163">
    <property type="protein sequence ID" value="KAF8878030.1"/>
    <property type="molecule type" value="Genomic_DNA"/>
</dbReference>
<comment type="caution">
    <text evidence="2">The sequence shown here is derived from an EMBL/GenBank/DDBJ whole genome shotgun (WGS) entry which is preliminary data.</text>
</comment>
<proteinExistence type="predicted"/>
<reference evidence="2" key="1">
    <citation type="submission" date="2020-11" db="EMBL/GenBank/DDBJ databases">
        <authorList>
            <consortium name="DOE Joint Genome Institute"/>
            <person name="Ahrendt S."/>
            <person name="Riley R."/>
            <person name="Andreopoulos W."/>
            <person name="LaButti K."/>
            <person name="Pangilinan J."/>
            <person name="Ruiz-duenas F.J."/>
            <person name="Barrasa J.M."/>
            <person name="Sanchez-Garcia M."/>
            <person name="Camarero S."/>
            <person name="Miyauchi S."/>
            <person name="Serrano A."/>
            <person name="Linde D."/>
            <person name="Babiker R."/>
            <person name="Drula E."/>
            <person name="Ayuso-Fernandez I."/>
            <person name="Pacheco R."/>
            <person name="Padilla G."/>
            <person name="Ferreira P."/>
            <person name="Barriuso J."/>
            <person name="Kellner H."/>
            <person name="Castanera R."/>
            <person name="Alfaro M."/>
            <person name="Ramirez L."/>
            <person name="Pisabarro A.G."/>
            <person name="Kuo A."/>
            <person name="Tritt A."/>
            <person name="Lipzen A."/>
            <person name="He G."/>
            <person name="Yan M."/>
            <person name="Ng V."/>
            <person name="Cullen D."/>
            <person name="Martin F."/>
            <person name="Rosso M.-N."/>
            <person name="Henrissat B."/>
            <person name="Hibbett D."/>
            <person name="Martinez A.T."/>
            <person name="Grigoriev I.V."/>
        </authorList>
    </citation>
    <scope>NUCLEOTIDE SEQUENCE</scope>
    <source>
        <strain evidence="2">AH 44721</strain>
    </source>
</reference>
<evidence type="ECO:0000256" key="1">
    <source>
        <dbReference type="SAM" id="Phobius"/>
    </source>
</evidence>
<keyword evidence="1" id="KW-1133">Transmembrane helix</keyword>
<evidence type="ECO:0000313" key="3">
    <source>
        <dbReference type="Proteomes" id="UP000724874"/>
    </source>
</evidence>
<keyword evidence="1" id="KW-0812">Transmembrane</keyword>
<name>A0A9P5NCG1_GYMJU</name>
<organism evidence="2 3">
    <name type="scientific">Gymnopilus junonius</name>
    <name type="common">Spectacular rustgill mushroom</name>
    <name type="synonym">Gymnopilus spectabilis subsp. junonius</name>
    <dbReference type="NCBI Taxonomy" id="109634"/>
    <lineage>
        <taxon>Eukaryota</taxon>
        <taxon>Fungi</taxon>
        <taxon>Dikarya</taxon>
        <taxon>Basidiomycota</taxon>
        <taxon>Agaricomycotina</taxon>
        <taxon>Agaricomycetes</taxon>
        <taxon>Agaricomycetidae</taxon>
        <taxon>Agaricales</taxon>
        <taxon>Agaricineae</taxon>
        <taxon>Hymenogastraceae</taxon>
        <taxon>Gymnopilus</taxon>
    </lineage>
</organism>
<protein>
    <submittedName>
        <fullName evidence="2">Uncharacterized protein</fullName>
    </submittedName>
</protein>
<keyword evidence="3" id="KW-1185">Reference proteome</keyword>
<sequence length="57" mass="6785">MAPVADALMIIDIQIWRCYLIWNRSIRIILIPSFLLFCEIGMLYDFFHLANRLLISQ</sequence>
<feature type="transmembrane region" description="Helical" evidence="1">
    <location>
        <begin position="26"/>
        <end position="47"/>
    </location>
</feature>
<evidence type="ECO:0000313" key="2">
    <source>
        <dbReference type="EMBL" id="KAF8878030.1"/>
    </source>
</evidence>
<gene>
    <name evidence="2" type="ORF">CPB84DRAFT_1794495</name>
</gene>
<dbReference type="Proteomes" id="UP000724874">
    <property type="component" value="Unassembled WGS sequence"/>
</dbReference>
<accession>A0A9P5NCG1</accession>
<keyword evidence="1" id="KW-0472">Membrane</keyword>
<dbReference type="AlphaFoldDB" id="A0A9P5NCG1"/>
<dbReference type="OrthoDB" id="2873242at2759"/>